<dbReference type="CDD" id="cd03501">
    <property type="entry name" value="SQR_TypeA_SdhC_like"/>
    <property type="match status" value="1"/>
</dbReference>
<name>R7YCX1_9ACTN</name>
<dbReference type="Proteomes" id="UP000013569">
    <property type="component" value="Unassembled WGS sequence"/>
</dbReference>
<evidence type="ECO:0000256" key="8">
    <source>
        <dbReference type="ARBA" id="ARBA00023004"/>
    </source>
</evidence>
<reference evidence="11 12" key="1">
    <citation type="journal article" date="2013" name="Genome Announc.">
        <title>Draft Genome Sequence of a Benzothiophene-Desulfurizing Bacterium, Gordona terrae Strain C-6.</title>
        <authorList>
            <person name="Wang W."/>
            <person name="Ma T."/>
            <person name="Ren Y."/>
            <person name="Li G."/>
        </authorList>
    </citation>
    <scope>NUCLEOTIDE SEQUENCE [LARGE SCALE GENOMIC DNA]</scope>
    <source>
        <strain evidence="11 12">C-6</strain>
    </source>
</reference>
<dbReference type="EMBL" id="AQPW01000005">
    <property type="protein sequence ID" value="EON33604.1"/>
    <property type="molecule type" value="Genomic_DNA"/>
</dbReference>
<comment type="similarity">
    <text evidence="3">Belongs to the cytochrome b560 family.</text>
</comment>
<feature type="transmembrane region" description="Helical" evidence="10">
    <location>
        <begin position="128"/>
        <end position="152"/>
    </location>
</feature>
<keyword evidence="7 10" id="KW-1133">Transmembrane helix</keyword>
<comment type="caution">
    <text evidence="11">The sequence shown here is derived from an EMBL/GenBank/DDBJ whole genome shotgun (WGS) entry which is preliminary data.</text>
</comment>
<evidence type="ECO:0000256" key="3">
    <source>
        <dbReference type="ARBA" id="ARBA00007244"/>
    </source>
</evidence>
<dbReference type="PANTHER" id="PTHR41910:SF1">
    <property type="entry name" value="SUCCINATE DEHYDROGENASE HYDROPHOBIC MEMBRANE ANCHOR SUBUNIT"/>
    <property type="match status" value="1"/>
</dbReference>
<dbReference type="Pfam" id="PF01127">
    <property type="entry name" value="Sdh_cyt"/>
    <property type="match status" value="1"/>
</dbReference>
<accession>R7YCX1</accession>
<dbReference type="AlphaFoldDB" id="R7YCX1"/>
<dbReference type="GO" id="GO:0009055">
    <property type="term" value="F:electron transfer activity"/>
    <property type="evidence" value="ECO:0007669"/>
    <property type="project" value="InterPro"/>
</dbReference>
<keyword evidence="5 10" id="KW-0812">Transmembrane</keyword>
<evidence type="ECO:0000256" key="4">
    <source>
        <dbReference type="ARBA" id="ARBA00022617"/>
    </source>
</evidence>
<dbReference type="PANTHER" id="PTHR41910">
    <property type="entry name" value="SUCCINATE DEHYDROGENASE 2 MEMBRANE SUBUNIT SDHC"/>
    <property type="match status" value="1"/>
</dbReference>
<dbReference type="SUPFAM" id="SSF81343">
    <property type="entry name" value="Fumarate reductase respiratory complex transmembrane subunits"/>
    <property type="match status" value="1"/>
</dbReference>
<keyword evidence="8" id="KW-0408">Iron</keyword>
<evidence type="ECO:0000313" key="11">
    <source>
        <dbReference type="EMBL" id="EON33604.1"/>
    </source>
</evidence>
<dbReference type="Gene3D" id="1.20.1300.10">
    <property type="entry name" value="Fumarate reductase/succinate dehydrogenase, transmembrane subunit"/>
    <property type="match status" value="1"/>
</dbReference>
<evidence type="ECO:0000313" key="12">
    <source>
        <dbReference type="Proteomes" id="UP000013569"/>
    </source>
</evidence>
<organism evidence="11 12">
    <name type="scientific">Gordonia terrae C-6</name>
    <dbReference type="NCBI Taxonomy" id="1316928"/>
    <lineage>
        <taxon>Bacteria</taxon>
        <taxon>Bacillati</taxon>
        <taxon>Actinomycetota</taxon>
        <taxon>Actinomycetes</taxon>
        <taxon>Mycobacteriales</taxon>
        <taxon>Gordoniaceae</taxon>
        <taxon>Gordonia</taxon>
    </lineage>
</organism>
<evidence type="ECO:0000256" key="7">
    <source>
        <dbReference type="ARBA" id="ARBA00022989"/>
    </source>
</evidence>
<evidence type="ECO:0000256" key="9">
    <source>
        <dbReference type="ARBA" id="ARBA00023136"/>
    </source>
</evidence>
<keyword evidence="6" id="KW-0479">Metal-binding</keyword>
<evidence type="ECO:0000256" key="2">
    <source>
        <dbReference type="ARBA" id="ARBA00004370"/>
    </source>
</evidence>
<dbReference type="GO" id="GO:0046872">
    <property type="term" value="F:metal ion binding"/>
    <property type="evidence" value="ECO:0007669"/>
    <property type="project" value="UniProtKB-KW"/>
</dbReference>
<evidence type="ECO:0000256" key="6">
    <source>
        <dbReference type="ARBA" id="ARBA00022723"/>
    </source>
</evidence>
<dbReference type="PATRIC" id="fig|1316928.3.peg.1468"/>
<dbReference type="GO" id="GO:0006099">
    <property type="term" value="P:tricarboxylic acid cycle"/>
    <property type="evidence" value="ECO:0007669"/>
    <property type="project" value="InterPro"/>
</dbReference>
<sequence length="155" mass="17663">MVESEHADSTRPSTMLEATFPMSTSTEVAPDPVRRRSLYRGDPGMWSWVLHRITGVTIFFFLFVHVLDTAVIRVDPNQYDAIIETYKTPIIGLMEIALVACVLFHAFNGVRLILVDFWSKGPKYQRQMLWVAMTLFVIAFGAGTVRLLQILFSHL</sequence>
<comment type="cofactor">
    <cofactor evidence="1">
        <name>heme</name>
        <dbReference type="ChEBI" id="CHEBI:30413"/>
    </cofactor>
</comment>
<comment type="subcellular location">
    <subcellularLocation>
        <location evidence="2">Membrane</location>
    </subcellularLocation>
</comment>
<feature type="transmembrane region" description="Helical" evidence="10">
    <location>
        <begin position="86"/>
        <end position="107"/>
    </location>
</feature>
<dbReference type="GO" id="GO:0016020">
    <property type="term" value="C:membrane"/>
    <property type="evidence" value="ECO:0007669"/>
    <property type="project" value="UniProtKB-SubCell"/>
</dbReference>
<keyword evidence="9 10" id="KW-0472">Membrane</keyword>
<evidence type="ECO:0000256" key="10">
    <source>
        <dbReference type="SAM" id="Phobius"/>
    </source>
</evidence>
<dbReference type="InterPro" id="IPR000701">
    <property type="entry name" value="SuccDH_FuR_B_TM-su"/>
</dbReference>
<dbReference type="NCBIfam" id="TIGR02970">
    <property type="entry name" value="succ_dehyd_cytB"/>
    <property type="match status" value="1"/>
</dbReference>
<dbReference type="InterPro" id="IPR014314">
    <property type="entry name" value="Succ_DH_cytb556"/>
</dbReference>
<dbReference type="InterPro" id="IPR034804">
    <property type="entry name" value="SQR/QFR_C/D"/>
</dbReference>
<dbReference type="InterPro" id="IPR039023">
    <property type="entry name" value="SdhC_prok"/>
</dbReference>
<feature type="transmembrane region" description="Helical" evidence="10">
    <location>
        <begin position="45"/>
        <end position="66"/>
    </location>
</feature>
<evidence type="ECO:0000256" key="1">
    <source>
        <dbReference type="ARBA" id="ARBA00001971"/>
    </source>
</evidence>
<keyword evidence="4" id="KW-0349">Heme</keyword>
<proteinExistence type="inferred from homology"/>
<protein>
    <submittedName>
        <fullName evidence="11">Succinate dehydrogenase cytochrome b subunit</fullName>
    </submittedName>
</protein>
<gene>
    <name evidence="11" type="ORF">GTC6_07314</name>
</gene>
<evidence type="ECO:0000256" key="5">
    <source>
        <dbReference type="ARBA" id="ARBA00022692"/>
    </source>
</evidence>